<comment type="caution">
    <text evidence="1">The sequence shown here is derived from an EMBL/GenBank/DDBJ whole genome shotgun (WGS) entry which is preliminary data.</text>
</comment>
<accession>A0ABT8D3Y1</accession>
<gene>
    <name evidence="1" type="ORF">QW060_27645</name>
</gene>
<protein>
    <recommendedName>
        <fullName evidence="3">Anticodon nuclease</fullName>
    </recommendedName>
</protein>
<evidence type="ECO:0000313" key="2">
    <source>
        <dbReference type="Proteomes" id="UP001242368"/>
    </source>
</evidence>
<keyword evidence="2" id="KW-1185">Reference proteome</keyword>
<sequence length="77" mass="9126">MSQTLTEIAQKLIRATKEEGKKFRKTQLIYAFNGTGKTRLSREFKEVVDPKDQKTPESPIKFMYYNAFIHRRFILLV</sequence>
<evidence type="ECO:0000313" key="1">
    <source>
        <dbReference type="EMBL" id="MDN3710562.1"/>
    </source>
</evidence>
<dbReference type="RefSeq" id="WP_290365668.1">
    <property type="nucleotide sequence ID" value="NZ_JAUFQU010000096.1"/>
</dbReference>
<dbReference type="Proteomes" id="UP001242368">
    <property type="component" value="Unassembled WGS sequence"/>
</dbReference>
<name>A0ABT8D3Y1_9FLAO</name>
<proteinExistence type="predicted"/>
<organism evidence="1 2">
    <name type="scientific">Paenimyroides ceti</name>
    <dbReference type="NCBI Taxonomy" id="395087"/>
    <lineage>
        <taxon>Bacteria</taxon>
        <taxon>Pseudomonadati</taxon>
        <taxon>Bacteroidota</taxon>
        <taxon>Flavobacteriia</taxon>
        <taxon>Flavobacteriales</taxon>
        <taxon>Flavobacteriaceae</taxon>
        <taxon>Paenimyroides</taxon>
    </lineage>
</organism>
<evidence type="ECO:0008006" key="3">
    <source>
        <dbReference type="Google" id="ProtNLM"/>
    </source>
</evidence>
<reference evidence="2" key="1">
    <citation type="journal article" date="2019" name="Int. J. Syst. Evol. Microbiol.">
        <title>The Global Catalogue of Microorganisms (GCM) 10K type strain sequencing project: providing services to taxonomists for standard genome sequencing and annotation.</title>
        <authorList>
            <consortium name="The Broad Institute Genomics Platform"/>
            <consortium name="The Broad Institute Genome Sequencing Center for Infectious Disease"/>
            <person name="Wu L."/>
            <person name="Ma J."/>
        </authorList>
    </citation>
    <scope>NUCLEOTIDE SEQUENCE [LARGE SCALE GENOMIC DNA]</scope>
    <source>
        <strain evidence="2">CECT 7184</strain>
    </source>
</reference>
<dbReference type="EMBL" id="JAUFQU010000096">
    <property type="protein sequence ID" value="MDN3710562.1"/>
    <property type="molecule type" value="Genomic_DNA"/>
</dbReference>